<dbReference type="Pfam" id="PF00583">
    <property type="entry name" value="Acetyltransf_1"/>
    <property type="match status" value="1"/>
</dbReference>
<dbReference type="GO" id="GO:0005840">
    <property type="term" value="C:ribosome"/>
    <property type="evidence" value="ECO:0007669"/>
    <property type="project" value="UniProtKB-KW"/>
</dbReference>
<reference evidence="3 7" key="1">
    <citation type="submission" date="2016-10" db="EMBL/GenBank/DDBJ databases">
        <title>Genome Sequence of Bacillus weihenstephanensis GM6LP.</title>
        <authorList>
            <person name="Poehlein A."/>
            <person name="Wemheuer F."/>
            <person name="Hollensteiner J."/>
            <person name="Wemheuer B."/>
        </authorList>
    </citation>
    <scope>NUCLEOTIDE SEQUENCE [LARGE SCALE GENOMIC DNA]</scope>
    <source>
        <strain evidence="3 7">GM6LP</strain>
    </source>
</reference>
<dbReference type="AlphaFoldDB" id="A0A0B5SHX1"/>
<accession>A0A0B5SHX1</accession>
<accession>C2Q266</accession>
<feature type="domain" description="N-acetyltransferase" evidence="1">
    <location>
        <begin position="2"/>
        <end position="141"/>
    </location>
</feature>
<dbReference type="GO" id="GO:0016747">
    <property type="term" value="F:acyltransferase activity, transferring groups other than amino-acyl groups"/>
    <property type="evidence" value="ECO:0007669"/>
    <property type="project" value="InterPro"/>
</dbReference>
<name>A0A0B5SHX1_BACMY</name>
<dbReference type="KEGG" id="bmyo:BG05_1298"/>
<evidence type="ECO:0000259" key="1">
    <source>
        <dbReference type="PROSITE" id="PS51186"/>
    </source>
</evidence>
<evidence type="ECO:0000313" key="5">
    <source>
        <dbReference type="EMBL" id="REF32505.1"/>
    </source>
</evidence>
<dbReference type="EMBL" id="QTTY01000019">
    <property type="protein sequence ID" value="REF32505.1"/>
    <property type="molecule type" value="Genomic_DNA"/>
</dbReference>
<reference evidence="2 6" key="2">
    <citation type="submission" date="2016-12" db="EMBL/GenBank/DDBJ databases">
        <title>Genome Sequences of Twelve Sporeforming Bacillus Species Isolated from Foods.</title>
        <authorList>
            <person name="De Jong A."/>
            <person name="Holsappel S."/>
            <person name="Kuipers O.P."/>
        </authorList>
    </citation>
    <scope>NUCLEOTIDE SEQUENCE [LARGE SCALE GENOMIC DNA]</scope>
    <source>
        <strain evidence="2 6">S3E15</strain>
    </source>
</reference>
<dbReference type="RefSeq" id="WP_002015699.1">
    <property type="nucleotide sequence ID" value="NZ_CM000719.1"/>
</dbReference>
<organism evidence="5 8">
    <name type="scientific">Bacillus mycoides</name>
    <dbReference type="NCBI Taxonomy" id="1405"/>
    <lineage>
        <taxon>Bacteria</taxon>
        <taxon>Bacillati</taxon>
        <taxon>Bacillota</taxon>
        <taxon>Bacilli</taxon>
        <taxon>Bacillales</taxon>
        <taxon>Bacillaceae</taxon>
        <taxon>Bacillus</taxon>
        <taxon>Bacillus cereus group</taxon>
    </lineage>
</organism>
<evidence type="ECO:0000313" key="9">
    <source>
        <dbReference type="Proteomes" id="UP000596196"/>
    </source>
</evidence>
<dbReference type="CDD" id="cd04301">
    <property type="entry name" value="NAT_SF"/>
    <property type="match status" value="1"/>
</dbReference>
<dbReference type="InterPro" id="IPR016181">
    <property type="entry name" value="Acyl_CoA_acyltransferase"/>
</dbReference>
<dbReference type="EMBL" id="MRWU01000004">
    <property type="protein sequence ID" value="OSX94028.1"/>
    <property type="molecule type" value="Genomic_DNA"/>
</dbReference>
<dbReference type="EMBL" id="MKZQ01000007">
    <property type="protein sequence ID" value="PJN72602.1"/>
    <property type="molecule type" value="Genomic_DNA"/>
</dbReference>
<dbReference type="SUPFAM" id="SSF55729">
    <property type="entry name" value="Acyl-CoA N-acyltransferases (Nat)"/>
    <property type="match status" value="1"/>
</dbReference>
<evidence type="ECO:0000313" key="6">
    <source>
        <dbReference type="Proteomes" id="UP000194131"/>
    </source>
</evidence>
<evidence type="ECO:0000313" key="4">
    <source>
        <dbReference type="EMBL" id="QQA15368.1"/>
    </source>
</evidence>
<evidence type="ECO:0000313" key="8">
    <source>
        <dbReference type="Proteomes" id="UP000256530"/>
    </source>
</evidence>
<reference evidence="5 8" key="3">
    <citation type="submission" date="2018-08" db="EMBL/GenBank/DDBJ databases">
        <title>Freshwater and sediment microbial communities from various areas in North America, analyzing microbe dynamics in response to fracking.</title>
        <authorList>
            <person name="Lamendella R."/>
        </authorList>
    </citation>
    <scope>NUCLEOTIDE SEQUENCE [LARGE SCALE GENOMIC DNA]</scope>
    <source>
        <strain evidence="5 8">DB-1</strain>
    </source>
</reference>
<dbReference type="Proteomes" id="UP000256530">
    <property type="component" value="Unassembled WGS sequence"/>
</dbReference>
<reference evidence="4 9" key="4">
    <citation type="submission" date="2020-12" db="EMBL/GenBank/DDBJ databases">
        <title>FDA dAtabase for Regulatory Grade micrObial Sequences (FDA-ARGOS): Supporting development and validation of Infectious Disease Dx tests.</title>
        <authorList>
            <person name="Nelson B."/>
            <person name="Plummer A."/>
            <person name="Tallon L."/>
            <person name="Sadzewicz L."/>
            <person name="Zhao X."/>
            <person name="Boylan J."/>
            <person name="Ott S."/>
            <person name="Bowen H."/>
            <person name="Vavikolanu K."/>
            <person name="Mehta A."/>
            <person name="Aluvathingal J."/>
            <person name="Nadendla S."/>
            <person name="Myers T."/>
            <person name="Yan Y."/>
            <person name="Sichtig H."/>
        </authorList>
    </citation>
    <scope>NUCLEOTIDE SEQUENCE [LARGE SCALE GENOMIC DNA]</scope>
    <source>
        <strain evidence="4 9">FDAARGOS_924</strain>
    </source>
</reference>
<sequence>MENVAKASIDDLDSILHIDVDVIGDDSRRDYIKHAIDEGTCIIAKEDNSISGFLTYDTNFFGYTFLSLIIVSPTKRRQGHASSLISYMLRHSPTQKIFSSTNKSNTNMQKVFKANGFMRSGMIENLDEGDPELIFHAKKLRA</sequence>
<keyword evidence="5" id="KW-0689">Ribosomal protein</keyword>
<evidence type="ECO:0000313" key="7">
    <source>
        <dbReference type="Proteomes" id="UP000236165"/>
    </source>
</evidence>
<protein>
    <submittedName>
        <fullName evidence="4">GNAT family N-acetyltransferase</fullName>
    </submittedName>
    <submittedName>
        <fullName evidence="5">Ribosomal protein S18 acetylase RimI-like enzyme</fullName>
    </submittedName>
</protein>
<proteinExistence type="predicted"/>
<evidence type="ECO:0000313" key="2">
    <source>
        <dbReference type="EMBL" id="OSX94028.1"/>
    </source>
</evidence>
<keyword evidence="9" id="KW-1185">Reference proteome</keyword>
<dbReference type="Proteomes" id="UP000596196">
    <property type="component" value="Chromosome"/>
</dbReference>
<dbReference type="Gene3D" id="3.40.630.30">
    <property type="match status" value="1"/>
</dbReference>
<dbReference type="EMBL" id="CP065877">
    <property type="protein sequence ID" value="QQA15368.1"/>
    <property type="molecule type" value="Genomic_DNA"/>
</dbReference>
<dbReference type="PROSITE" id="PS51186">
    <property type="entry name" value="GNAT"/>
    <property type="match status" value="1"/>
</dbReference>
<gene>
    <name evidence="3" type="ORF">BACWE_04550</name>
    <name evidence="5" type="ORF">DET55_119119</name>
    <name evidence="4" type="ORF">I6G81_23650</name>
    <name evidence="2" type="ORF">S3E15_04127</name>
</gene>
<dbReference type="Proteomes" id="UP000194131">
    <property type="component" value="Unassembled WGS sequence"/>
</dbReference>
<dbReference type="Proteomes" id="UP000236165">
    <property type="component" value="Unassembled WGS sequence"/>
</dbReference>
<dbReference type="InterPro" id="IPR000182">
    <property type="entry name" value="GNAT_dom"/>
</dbReference>
<keyword evidence="5" id="KW-0687">Ribonucleoprotein</keyword>
<evidence type="ECO:0000313" key="3">
    <source>
        <dbReference type="EMBL" id="PJN72602.1"/>
    </source>
</evidence>